<comment type="caution">
    <text evidence="1">The sequence shown here is derived from an EMBL/GenBank/DDBJ whole genome shotgun (WGS) entry which is preliminary data.</text>
</comment>
<gene>
    <name evidence="1" type="primary">UGA4</name>
    <name evidence="1" type="ORF">H2199_007069</name>
</gene>
<keyword evidence="2" id="KW-1185">Reference proteome</keyword>
<reference evidence="1" key="1">
    <citation type="submission" date="2022-10" db="EMBL/GenBank/DDBJ databases">
        <title>Culturing micro-colonial fungi from biological soil crusts in the Mojave desert and describing Neophaeococcomyces mojavensis, and introducing the new genera and species Taxawa tesnikishii.</title>
        <authorList>
            <person name="Kurbessoian T."/>
            <person name="Stajich J.E."/>
        </authorList>
    </citation>
    <scope>NUCLEOTIDE SEQUENCE</scope>
    <source>
        <strain evidence="1">JES_115</strain>
    </source>
</reference>
<protein>
    <submittedName>
        <fullName evidence="1">GABA-specific high-affinity permease</fullName>
    </submittedName>
</protein>
<proteinExistence type="predicted"/>
<organism evidence="1 2">
    <name type="scientific">Coniosporium tulheliwenetii</name>
    <dbReference type="NCBI Taxonomy" id="3383036"/>
    <lineage>
        <taxon>Eukaryota</taxon>
        <taxon>Fungi</taxon>
        <taxon>Dikarya</taxon>
        <taxon>Ascomycota</taxon>
        <taxon>Pezizomycotina</taxon>
        <taxon>Dothideomycetes</taxon>
        <taxon>Dothideomycetes incertae sedis</taxon>
        <taxon>Coniosporium</taxon>
    </lineage>
</organism>
<name>A0ACC2YTC1_9PEZI</name>
<dbReference type="Proteomes" id="UP001172680">
    <property type="component" value="Unassembled WGS sequence"/>
</dbReference>
<sequence>MSEAGPSQQRPSVNAAEGLASDEDAAVLAKLGYKQELRRNFTMIEVFGTNGPRNRHSNQSDQHALSPRHRVLNHGPPTSIASTLAYSIPAGPVGMVWGWFAASAFIFVVGLAMADLGSAMPTSGGLYWWTHFFASPKTRNPLSFLVGYSNTLGLVGGLCSIDYGFSLMFLSVIVIARDGEWEPSNGVIYAVFLGCVLCHGVLASCLSKIMGKLQTVFVVMNFVLIFATIIALPIGRGSQRNSAAFIFTETANLTAWPAGWTFMLAWLSPIWTIGAFDSCVHMSEEAANATRAVPYGILMSIGSCWLFGFILVIVIAACMTPDYSSIMSSVYGQPMAQIYYDALGKRGTLGMMSLLFIVQFLMGLSITVAASRQSWAFSRDGALPFSTFFRRISTRFGYIPLRAIWGCVFLAAVLGLLSLIDPAAAQALFSLCVAGNNVAWATPILCRVVWGQHKFKPGPFYTGRFSVAIAWLAVAFLAFGIVLCMFPVGGPNPDAQTMNYTVVINCAVWGGALLYYFVDARKWFQGPKITLAEGDLTEHQAEILKEEGLEVKIDGIAPIVSRDEENSANGKKAKSGHFSAQ</sequence>
<evidence type="ECO:0000313" key="1">
    <source>
        <dbReference type="EMBL" id="KAJ9638381.1"/>
    </source>
</evidence>
<accession>A0ACC2YTC1</accession>
<evidence type="ECO:0000313" key="2">
    <source>
        <dbReference type="Proteomes" id="UP001172680"/>
    </source>
</evidence>
<dbReference type="EMBL" id="JAPDRP010000021">
    <property type="protein sequence ID" value="KAJ9638381.1"/>
    <property type="molecule type" value="Genomic_DNA"/>
</dbReference>